<dbReference type="PANTHER" id="PTHR12526:SF640">
    <property type="entry name" value="COLANIC ACID BIOSYNTHESIS GLYCOSYLTRANSFERASE WCAL-RELATED"/>
    <property type="match status" value="1"/>
</dbReference>
<dbReference type="SUPFAM" id="SSF53756">
    <property type="entry name" value="UDP-Glycosyltransferase/glycogen phosphorylase"/>
    <property type="match status" value="1"/>
</dbReference>
<organism evidence="6 7">
    <name type="scientific">Parasedimentitalea psychrophila</name>
    <dbReference type="NCBI Taxonomy" id="2997337"/>
    <lineage>
        <taxon>Bacteria</taxon>
        <taxon>Pseudomonadati</taxon>
        <taxon>Pseudomonadota</taxon>
        <taxon>Alphaproteobacteria</taxon>
        <taxon>Rhodobacterales</taxon>
        <taxon>Paracoccaceae</taxon>
        <taxon>Parasedimentitalea</taxon>
    </lineage>
</organism>
<evidence type="ECO:0000256" key="3">
    <source>
        <dbReference type="ARBA" id="ARBA00022679"/>
    </source>
</evidence>
<evidence type="ECO:0000256" key="2">
    <source>
        <dbReference type="ARBA" id="ARBA00022676"/>
    </source>
</evidence>
<evidence type="ECO:0000313" key="7">
    <source>
        <dbReference type="Proteomes" id="UP001238334"/>
    </source>
</evidence>
<dbReference type="KEGG" id="ppso:QPJ95_17245"/>
<dbReference type="Pfam" id="PF13439">
    <property type="entry name" value="Glyco_transf_4"/>
    <property type="match status" value="1"/>
</dbReference>
<dbReference type="Proteomes" id="UP001238334">
    <property type="component" value="Chromosome"/>
</dbReference>
<keyword evidence="2 6" id="KW-0328">Glycosyltransferase</keyword>
<dbReference type="EC" id="2.4.-.-" evidence="6"/>
<reference evidence="6 7" key="1">
    <citation type="submission" date="2023-06" db="EMBL/GenBank/DDBJ databases">
        <title>Parasedimentitalea psychrophila sp. nov., a psychrophilic bacterium isolated from deep-sea sediment.</title>
        <authorList>
            <person name="Li A."/>
        </authorList>
    </citation>
    <scope>NUCLEOTIDE SEQUENCE [LARGE SCALE GENOMIC DNA]</scope>
    <source>
        <strain evidence="6 7">QS115</strain>
    </source>
</reference>
<keyword evidence="3 6" id="KW-0808">Transferase</keyword>
<evidence type="ECO:0000313" key="6">
    <source>
        <dbReference type="EMBL" id="WIY24326.1"/>
    </source>
</evidence>
<dbReference type="Gene3D" id="3.40.50.2000">
    <property type="entry name" value="Glycogen Phosphorylase B"/>
    <property type="match status" value="2"/>
</dbReference>
<feature type="domain" description="Glycosyl transferase family 1" evidence="4">
    <location>
        <begin position="194"/>
        <end position="357"/>
    </location>
</feature>
<dbReference type="PANTHER" id="PTHR12526">
    <property type="entry name" value="GLYCOSYLTRANSFERASE"/>
    <property type="match status" value="1"/>
</dbReference>
<accession>A0A9Y2KW98</accession>
<dbReference type="GO" id="GO:0016757">
    <property type="term" value="F:glycosyltransferase activity"/>
    <property type="evidence" value="ECO:0007669"/>
    <property type="project" value="UniProtKB-KW"/>
</dbReference>
<sequence length="398" mass="42818">MIPRDGLRDCKNEVRLSVAQVIGNLNWGGTQELLVYLAQRQQQEGLRLQVFVLSAPSETPYADRLIAENAPVTYLPRGRGGLVSQIRCLARELTQSGVQLVHAHLRMANTVAPPAGALVGLPVLGGLHLPSPGLAWRARLRGLAESWSLRLASGGAVACAASVGSDNRRRLGDLPIAVVPNPAPEALDIARVEALRAASRASVDPVRFLVVGRLSPEKGLDVILKAARRLAERDMSFRLSIVGDGTEKGFLQDLACELRLEDTVVFHGASPDVPRLLATHDIYLSASRVEGMSISLLEAMAHAMPAIVTPAGGAFALIDETVGRRVPPEDPEAIARAMEELAMDGALRRALGRAAYDRVSNSHRVEDWSGALCDLYRQMLTGTSLAGAGRYFNDKYQP</sequence>
<gene>
    <name evidence="6" type="ORF">QPJ95_17245</name>
</gene>
<evidence type="ECO:0000259" key="4">
    <source>
        <dbReference type="Pfam" id="PF00534"/>
    </source>
</evidence>
<feature type="domain" description="Glycosyltransferase subfamily 4-like N-terminal" evidence="5">
    <location>
        <begin position="27"/>
        <end position="182"/>
    </location>
</feature>
<name>A0A9Y2KW98_9RHOB</name>
<evidence type="ECO:0000259" key="5">
    <source>
        <dbReference type="Pfam" id="PF13439"/>
    </source>
</evidence>
<comment type="similarity">
    <text evidence="1">Belongs to the glycosyltransferase group 1 family. Glycosyltransferase 4 subfamily.</text>
</comment>
<proteinExistence type="inferred from homology"/>
<dbReference type="Pfam" id="PF00534">
    <property type="entry name" value="Glycos_transf_1"/>
    <property type="match status" value="1"/>
</dbReference>
<evidence type="ECO:0000256" key="1">
    <source>
        <dbReference type="ARBA" id="ARBA00009481"/>
    </source>
</evidence>
<dbReference type="AlphaFoldDB" id="A0A9Y2KW98"/>
<protein>
    <submittedName>
        <fullName evidence="6">Glycosyltransferase family 4 protein</fullName>
        <ecNumber evidence="6">2.4.-.-</ecNumber>
    </submittedName>
</protein>
<dbReference type="CDD" id="cd03801">
    <property type="entry name" value="GT4_PimA-like"/>
    <property type="match status" value="1"/>
</dbReference>
<dbReference type="RefSeq" id="WP_270919509.1">
    <property type="nucleotide sequence ID" value="NZ_CP127247.1"/>
</dbReference>
<dbReference type="InterPro" id="IPR028098">
    <property type="entry name" value="Glyco_trans_4-like_N"/>
</dbReference>
<keyword evidence="7" id="KW-1185">Reference proteome</keyword>
<dbReference type="InterPro" id="IPR001296">
    <property type="entry name" value="Glyco_trans_1"/>
</dbReference>
<dbReference type="EMBL" id="CP127247">
    <property type="protein sequence ID" value="WIY24326.1"/>
    <property type="molecule type" value="Genomic_DNA"/>
</dbReference>